<protein>
    <submittedName>
        <fullName evidence="1">Uncharacterized protein</fullName>
    </submittedName>
</protein>
<dbReference type="PATRIC" id="fig|1462.6.peg.1264"/>
<dbReference type="EMBL" id="JYBP01000003">
    <property type="protein sequence ID" value="KJE26383.1"/>
    <property type="molecule type" value="Genomic_DNA"/>
</dbReference>
<gene>
    <name evidence="1" type="ORF">LG52_1087</name>
</gene>
<comment type="caution">
    <text evidence="1">The sequence shown here is derived from an EMBL/GenBank/DDBJ whole genome shotgun (WGS) entry which is preliminary data.</text>
</comment>
<sequence>MGMEKNGLQSKQKTAVGRMKPDDGDFLFVYSPFDQPFACNTTLPKKLVMERKNARTMEISLLNALPPTLTRGSGRSSRFRMINNRFSARSQQRF</sequence>
<dbReference type="AlphaFoldDB" id="A0A0D8BQ92"/>
<accession>A0A0D8BQ92</accession>
<name>A0A0D8BQ92_GEOKU</name>
<dbReference type="Proteomes" id="UP000032522">
    <property type="component" value="Unassembled WGS sequence"/>
</dbReference>
<proteinExistence type="predicted"/>
<evidence type="ECO:0000313" key="2">
    <source>
        <dbReference type="Proteomes" id="UP000032522"/>
    </source>
</evidence>
<reference evidence="1 2" key="1">
    <citation type="submission" date="2015-01" db="EMBL/GenBank/DDBJ databases">
        <authorList>
            <person name="Filippidou S."/>
            <person name="Jeanneret N."/>
            <person name="Russel-Delif L."/>
            <person name="Junier T."/>
            <person name="Wunderlin T."/>
            <person name="Molina V."/>
            <person name="Johnson S.L."/>
            <person name="Davenport K.W."/>
            <person name="Chain P.S."/>
            <person name="Dorador C."/>
            <person name="Junier P."/>
        </authorList>
    </citation>
    <scope>NUCLEOTIDE SEQUENCE [LARGE SCALE GENOMIC DNA]</scope>
    <source>
        <strain evidence="1 2">Et7/4</strain>
    </source>
</reference>
<organism evidence="1 2">
    <name type="scientific">Geobacillus kaustophilus</name>
    <dbReference type="NCBI Taxonomy" id="1462"/>
    <lineage>
        <taxon>Bacteria</taxon>
        <taxon>Bacillati</taxon>
        <taxon>Bacillota</taxon>
        <taxon>Bacilli</taxon>
        <taxon>Bacillales</taxon>
        <taxon>Anoxybacillaceae</taxon>
        <taxon>Geobacillus</taxon>
        <taxon>Geobacillus thermoleovorans group</taxon>
    </lineage>
</organism>
<evidence type="ECO:0000313" key="1">
    <source>
        <dbReference type="EMBL" id="KJE26383.1"/>
    </source>
</evidence>